<proteinExistence type="predicted"/>
<accession>A0ABW4HSA0</accession>
<dbReference type="Pfam" id="PF14071">
    <property type="entry name" value="YlbD_coat"/>
    <property type="match status" value="1"/>
</dbReference>
<comment type="caution">
    <text evidence="1">The sequence shown here is derived from an EMBL/GenBank/DDBJ whole genome shotgun (WGS) entry which is preliminary data.</text>
</comment>
<evidence type="ECO:0000313" key="1">
    <source>
        <dbReference type="EMBL" id="MFD1607580.1"/>
    </source>
</evidence>
<organism evidence="1 2">
    <name type="scientific">Oceanobacillus luteolus</name>
    <dbReference type="NCBI Taxonomy" id="1274358"/>
    <lineage>
        <taxon>Bacteria</taxon>
        <taxon>Bacillati</taxon>
        <taxon>Bacillota</taxon>
        <taxon>Bacilli</taxon>
        <taxon>Bacillales</taxon>
        <taxon>Bacillaceae</taxon>
        <taxon>Oceanobacillus</taxon>
    </lineage>
</organism>
<dbReference type="Proteomes" id="UP001597221">
    <property type="component" value="Unassembled WGS sequence"/>
</dbReference>
<name>A0ABW4HSA0_9BACI</name>
<dbReference type="RefSeq" id="WP_251517518.1">
    <property type="nucleotide sequence ID" value="NZ_JAMBON010000060.1"/>
</dbReference>
<dbReference type="EMBL" id="JBHUDE010000040">
    <property type="protein sequence ID" value="MFD1607580.1"/>
    <property type="molecule type" value="Genomic_DNA"/>
</dbReference>
<protein>
    <submittedName>
        <fullName evidence="1">YlbD family protein</fullName>
    </submittedName>
</protein>
<reference evidence="2" key="1">
    <citation type="journal article" date="2019" name="Int. J. Syst. Evol. Microbiol.">
        <title>The Global Catalogue of Microorganisms (GCM) 10K type strain sequencing project: providing services to taxonomists for standard genome sequencing and annotation.</title>
        <authorList>
            <consortium name="The Broad Institute Genomics Platform"/>
            <consortium name="The Broad Institute Genome Sequencing Center for Infectious Disease"/>
            <person name="Wu L."/>
            <person name="Ma J."/>
        </authorList>
    </citation>
    <scope>NUCLEOTIDE SEQUENCE [LARGE SCALE GENOMIC DNA]</scope>
    <source>
        <strain evidence="2">CGMCC 1.12376</strain>
    </source>
</reference>
<gene>
    <name evidence="1" type="ORF">ACFSBH_07945</name>
</gene>
<keyword evidence="2" id="KW-1185">Reference proteome</keyword>
<evidence type="ECO:0000313" key="2">
    <source>
        <dbReference type="Proteomes" id="UP001597221"/>
    </source>
</evidence>
<dbReference type="InterPro" id="IPR025953">
    <property type="entry name" value="YlbD_coat"/>
</dbReference>
<sequence length="137" mass="16518">MKEDDHQNELLQFKEFINNHPKLIREIRKNGKSWQELYEQWVLLGEDDIHWNQYKDDIEDKEAENQDKDGIFSKLDLKPDLVKQVLKYAETIDINKLQEQVQQLSKTIGTVQEIVNQYQQPKRTGNQKDRPFDWFTD</sequence>